<evidence type="ECO:0008006" key="3">
    <source>
        <dbReference type="Google" id="ProtNLM"/>
    </source>
</evidence>
<dbReference type="InterPro" id="IPR029062">
    <property type="entry name" value="Class_I_gatase-like"/>
</dbReference>
<keyword evidence="2" id="KW-1185">Reference proteome</keyword>
<name>A0ABV7YD69_9ACTN</name>
<reference evidence="2" key="1">
    <citation type="journal article" date="2019" name="Int. J. Syst. Evol. Microbiol.">
        <title>The Global Catalogue of Microorganisms (GCM) 10K type strain sequencing project: providing services to taxonomists for standard genome sequencing and annotation.</title>
        <authorList>
            <consortium name="The Broad Institute Genomics Platform"/>
            <consortium name="The Broad Institute Genome Sequencing Center for Infectious Disease"/>
            <person name="Wu L."/>
            <person name="Ma J."/>
        </authorList>
    </citation>
    <scope>NUCLEOTIDE SEQUENCE [LARGE SCALE GENOMIC DNA]</scope>
    <source>
        <strain evidence="2">CGMCC 4.7241</strain>
    </source>
</reference>
<accession>A0ABV7YD69</accession>
<protein>
    <recommendedName>
        <fullName evidence="3">Beta-galactosidase trimerisation domain-containing protein</fullName>
    </recommendedName>
</protein>
<sequence>MPTSTDDHSPASVGVLFDATRAERDWAAGRNVWFGYVREVLGHLAVSFDELAADDLAIISDNRLLVVPSVPALSADQVESLSGWVRDGGGLVLCGDPGPLADLAGCAGSSAVEEGHVRVAAAEPWGPAPDVALHAFGGVRLSGAATTLASWTDDDAAAITTRSVGRGRVTVFGADLWQSIVRVHQGWPVSEDGTPAFDGTAPVDDGILKCDDGLALSYELDRAMAPAAGAFAEPFEYKSPIGAASPTFHRPHGDLWRGLFAAVLFWTAEGAGQPVGWLSYWPYDVPAVAHMSHDSDGNTDESARAALSVFAEADVDVTWCFLHPGGYSDEIYGDVVAAGHEAALHYNAMAESDIAVWGEDYFVEQLEWVRAKSGQRIVSNKNHYTRWEGWHEFYLWCEREGIELDQTRGPSKQGNTGFSFGSCHLTFPIADHTERNRPIDVLSMPMLAQDLWLTCAEANRSEFLSQTLAQHGVAHFLFHGWNIGRWPEVRQAVLDTAAAARKVGMPWWTAAEVNAWERGRRQVRIASALVDGGVSVTVFTPSAIANASVLVAVPGLDPSAAVKVSSDGQARVAQRHGRSFVELGVDLPSGVSTWELSFGQ</sequence>
<dbReference type="RefSeq" id="WP_205120515.1">
    <property type="nucleotide sequence ID" value="NZ_JAFBCM010000001.1"/>
</dbReference>
<organism evidence="1 2">
    <name type="scientific">Tenggerimyces flavus</name>
    <dbReference type="NCBI Taxonomy" id="1708749"/>
    <lineage>
        <taxon>Bacteria</taxon>
        <taxon>Bacillati</taxon>
        <taxon>Actinomycetota</taxon>
        <taxon>Actinomycetes</taxon>
        <taxon>Propionibacteriales</taxon>
        <taxon>Nocardioidaceae</taxon>
        <taxon>Tenggerimyces</taxon>
    </lineage>
</organism>
<evidence type="ECO:0000313" key="2">
    <source>
        <dbReference type="Proteomes" id="UP001595699"/>
    </source>
</evidence>
<dbReference type="CDD" id="cd03143">
    <property type="entry name" value="A4_beta-galactosidase_middle_domain"/>
    <property type="match status" value="1"/>
</dbReference>
<dbReference type="Proteomes" id="UP001595699">
    <property type="component" value="Unassembled WGS sequence"/>
</dbReference>
<proteinExistence type="predicted"/>
<gene>
    <name evidence="1" type="ORF">ACFOUW_14075</name>
</gene>
<dbReference type="SUPFAM" id="SSF52317">
    <property type="entry name" value="Class I glutamine amidotransferase-like"/>
    <property type="match status" value="1"/>
</dbReference>
<dbReference type="EMBL" id="JBHRZH010000012">
    <property type="protein sequence ID" value="MFC3761965.1"/>
    <property type="molecule type" value="Genomic_DNA"/>
</dbReference>
<evidence type="ECO:0000313" key="1">
    <source>
        <dbReference type="EMBL" id="MFC3761965.1"/>
    </source>
</evidence>
<dbReference type="Gene3D" id="3.40.50.880">
    <property type="match status" value="1"/>
</dbReference>
<comment type="caution">
    <text evidence="1">The sequence shown here is derived from an EMBL/GenBank/DDBJ whole genome shotgun (WGS) entry which is preliminary data.</text>
</comment>